<dbReference type="GO" id="GO:0015297">
    <property type="term" value="F:antiporter activity"/>
    <property type="evidence" value="ECO:0007669"/>
    <property type="project" value="InterPro"/>
</dbReference>
<comment type="subcellular location">
    <subcellularLocation>
        <location evidence="1">Membrane</location>
        <topology evidence="1">Multi-pass membrane protein</topology>
    </subcellularLocation>
</comment>
<dbReference type="EMBL" id="CP030140">
    <property type="protein sequence ID" value="AWX69625.1"/>
    <property type="molecule type" value="Genomic_DNA"/>
</dbReference>
<proteinExistence type="predicted"/>
<feature type="domain" description="Cation/H+ exchanger transmembrane" evidence="6">
    <location>
        <begin position="17"/>
        <end position="391"/>
    </location>
</feature>
<feature type="transmembrane region" description="Helical" evidence="5">
    <location>
        <begin position="6"/>
        <end position="24"/>
    </location>
</feature>
<feature type="transmembrane region" description="Helical" evidence="5">
    <location>
        <begin position="282"/>
        <end position="304"/>
    </location>
</feature>
<feature type="transmembrane region" description="Helical" evidence="5">
    <location>
        <begin position="253"/>
        <end position="270"/>
    </location>
</feature>
<evidence type="ECO:0000256" key="2">
    <source>
        <dbReference type="ARBA" id="ARBA00022692"/>
    </source>
</evidence>
<feature type="transmembrane region" description="Helical" evidence="5">
    <location>
        <begin position="31"/>
        <end position="48"/>
    </location>
</feature>
<feature type="transmembrane region" description="Helical" evidence="5">
    <location>
        <begin position="115"/>
        <end position="134"/>
    </location>
</feature>
<sequence>MKEIFFLNLSLIVLLGFALGKVLELIKIPKIIGYLVVGLIFGPTLFNAMNPTLLLVGSHLRRIALIIILMRSGLALDFGELKKIGIRGFLLSFVPASIEIIATIIFAPLVLHVDYLTAAIMGCVIAAVSPAIVVPRMLKLKEQKYAQKHAIPQTVMAGSSLDDIFVIILFTILLGVKKSLLKAETVKISVGMILNIPGSILLGIGGGIIFGFALIWIFKNLKTKPTVQLTILIFFAMFVYGIEELLLNIGVEYASLLSVFTIAVLFATFNKENATKFSEGYGNLWTTFESLLFILVGAITYINFKDITNLKALGLIAITIIFRSLGTYSCFLKSKATQKERLFAVFAYLPKATVQASIGAVAFQEGVDPNQTIILVSVICIIFTAPLGALLMDLTYKKLLTREIEPMQTIEKEVVKSNI</sequence>
<evidence type="ECO:0000256" key="4">
    <source>
        <dbReference type="ARBA" id="ARBA00023136"/>
    </source>
</evidence>
<dbReference type="GO" id="GO:1902600">
    <property type="term" value="P:proton transmembrane transport"/>
    <property type="evidence" value="ECO:0007669"/>
    <property type="project" value="InterPro"/>
</dbReference>
<feature type="transmembrane region" description="Helical" evidence="5">
    <location>
        <begin position="88"/>
        <end position="109"/>
    </location>
</feature>
<dbReference type="AlphaFoldDB" id="A0A2Z4NDZ2"/>
<dbReference type="RefSeq" id="WP_052169635.1">
    <property type="nucleotide sequence ID" value="NZ_CP030140.1"/>
</dbReference>
<feature type="transmembrane region" description="Helical" evidence="5">
    <location>
        <begin position="60"/>
        <end position="76"/>
    </location>
</feature>
<keyword evidence="4 5" id="KW-0472">Membrane</keyword>
<feature type="transmembrane region" description="Helical" evidence="5">
    <location>
        <begin position="196"/>
        <end position="217"/>
    </location>
</feature>
<protein>
    <submittedName>
        <fullName evidence="7">Sodium:proton antiporter</fullName>
    </submittedName>
</protein>
<feature type="transmembrane region" description="Helical" evidence="5">
    <location>
        <begin position="343"/>
        <end position="361"/>
    </location>
</feature>
<evidence type="ECO:0000256" key="5">
    <source>
        <dbReference type="SAM" id="Phobius"/>
    </source>
</evidence>
<dbReference type="Gene3D" id="1.20.1530.20">
    <property type="match status" value="1"/>
</dbReference>
<evidence type="ECO:0000259" key="6">
    <source>
        <dbReference type="Pfam" id="PF00999"/>
    </source>
</evidence>
<feature type="transmembrane region" description="Helical" evidence="5">
    <location>
        <begin position="373"/>
        <end position="392"/>
    </location>
</feature>
<dbReference type="InterPro" id="IPR006153">
    <property type="entry name" value="Cation/H_exchanger_TM"/>
</dbReference>
<accession>A0A2Z4NDZ2</accession>
<keyword evidence="8" id="KW-1185">Reference proteome</keyword>
<dbReference type="Proteomes" id="UP000250218">
    <property type="component" value="Chromosome"/>
</dbReference>
<dbReference type="InterPro" id="IPR051843">
    <property type="entry name" value="CPA1_transporter"/>
</dbReference>
<dbReference type="PANTHER" id="PTHR31102">
    <property type="match status" value="1"/>
</dbReference>
<evidence type="ECO:0000313" key="7">
    <source>
        <dbReference type="EMBL" id="AWX69625.1"/>
    </source>
</evidence>
<dbReference type="Pfam" id="PF00999">
    <property type="entry name" value="Na_H_Exchanger"/>
    <property type="match status" value="1"/>
</dbReference>
<feature type="transmembrane region" description="Helical" evidence="5">
    <location>
        <begin position="310"/>
        <end position="331"/>
    </location>
</feature>
<keyword evidence="2 5" id="KW-0812">Transmembrane</keyword>
<evidence type="ECO:0000256" key="3">
    <source>
        <dbReference type="ARBA" id="ARBA00022989"/>
    </source>
</evidence>
<keyword evidence="3 5" id="KW-1133">Transmembrane helix</keyword>
<organism evidence="7 8">
    <name type="scientific">[Mycoplasma] anseris</name>
    <dbReference type="NCBI Taxonomy" id="92400"/>
    <lineage>
        <taxon>Bacteria</taxon>
        <taxon>Bacillati</taxon>
        <taxon>Mycoplasmatota</taxon>
        <taxon>Mycoplasmoidales</taxon>
        <taxon>Metamycoplasmataceae</taxon>
        <taxon>Metamycoplasma</taxon>
    </lineage>
</organism>
<dbReference type="KEGG" id="mane:DP065_02630"/>
<dbReference type="PANTHER" id="PTHR31102:SF1">
    <property type="entry name" value="CATION_H+ EXCHANGER DOMAIN-CONTAINING PROTEIN"/>
    <property type="match status" value="1"/>
</dbReference>
<reference evidence="8" key="1">
    <citation type="submission" date="2018-06" db="EMBL/GenBank/DDBJ databases">
        <title>Complete genome sequences of Mycoplasma anatis, M. anseris and M. cloacale type strains.</title>
        <authorList>
            <person name="Grozner D."/>
            <person name="Forro B."/>
            <person name="Sulyok K.M."/>
            <person name="Marton S."/>
            <person name="Kreizinger Z."/>
            <person name="Banyai K."/>
            <person name="Gyuranecz M."/>
        </authorList>
    </citation>
    <scope>NUCLEOTIDE SEQUENCE [LARGE SCALE GENOMIC DNA]</scope>
    <source>
        <strain evidence="8">ATCC 49234</strain>
    </source>
</reference>
<feature type="transmembrane region" description="Helical" evidence="5">
    <location>
        <begin position="155"/>
        <end position="176"/>
    </location>
</feature>
<gene>
    <name evidence="7" type="ORF">DP065_02630</name>
</gene>
<evidence type="ECO:0000313" key="8">
    <source>
        <dbReference type="Proteomes" id="UP000250218"/>
    </source>
</evidence>
<name>A0A2Z4NDZ2_9BACT</name>
<evidence type="ECO:0000256" key="1">
    <source>
        <dbReference type="ARBA" id="ARBA00004141"/>
    </source>
</evidence>
<feature type="transmembrane region" description="Helical" evidence="5">
    <location>
        <begin position="229"/>
        <end position="247"/>
    </location>
</feature>
<dbReference type="GO" id="GO:0016020">
    <property type="term" value="C:membrane"/>
    <property type="evidence" value="ECO:0007669"/>
    <property type="project" value="UniProtKB-SubCell"/>
</dbReference>
<dbReference type="InterPro" id="IPR038770">
    <property type="entry name" value="Na+/solute_symporter_sf"/>
</dbReference>